<sequence>MAAATGGHRRRWSGKYLSKTSSPAHLTLPRGAEVEVRLDGEGFHGSWYEATVVDFAPANGRRVRDYTTTYSHLVADDGCSALTEIIPFSQVRPRPPPPSESSSPPRFHLYDIVEAFHYDGWWTGIVMSTLDSPDPEPGASATATVTVGFPITRETIEFSPHLVRRRRDYVDGHWVLSRAAMAAPSFKLRVYKVGEKVEVGRHRDFYGYSWYPATVAWVVDELSYVVDYGEGKAAEYVHWQFIRPALEHFCRDSESELQLEPGNEVEAYCRGAWSLGEVEKVIRGKWKYKVIVGNKKEYLLVTKVVELLKPINNWNNWIGNRRRIVAAKRPSANLSRVSMSRESPRPPVDVTSNGDEQHSHAPESPATKKSRKDLKQLDSILAEGSEHSPHCSLVMDTPLSDQNRNDHVCADHSANQVAKSNCVMETAIPSLDYRVQEAGREVDQQAGGKVDQQAGGEVDESSGFLRRLKNARSSQSTIDSPPFRSRSASENLLPSPLADGKPLFVKSSPVWPQIEAMDVFSAYPQRPHFLPLRGFSPTMHEGMALGLVAVFSDLVRIIRKASIDNSMEWFQDKFSILCLLEGHGFSVQYLHSTLTKLVKIKSQHTICLEEMDKLDVEIEVEIASLTRIGALLDEKDSVIAELEQKLSKFKEACGDAKREFHSVLAALPGSS</sequence>
<dbReference type="Proteomes" id="UP000000768">
    <property type="component" value="Chromosome 10"/>
</dbReference>
<dbReference type="Gramene" id="OQU76998">
    <property type="protein sequence ID" value="OQU76998"/>
    <property type="gene ID" value="SORBI_3010G251900"/>
</dbReference>
<dbReference type="KEGG" id="sbi:8063833"/>
<evidence type="ECO:0000256" key="1">
    <source>
        <dbReference type="ARBA" id="ARBA00022448"/>
    </source>
</evidence>
<feature type="compositionally biased region" description="Polar residues" evidence="4">
    <location>
        <begin position="332"/>
        <end position="341"/>
    </location>
</feature>
<dbReference type="InterPro" id="IPR007930">
    <property type="entry name" value="DUF724"/>
</dbReference>
<evidence type="ECO:0000259" key="5">
    <source>
        <dbReference type="SMART" id="SM00743"/>
    </source>
</evidence>
<dbReference type="PANTHER" id="PTHR31917">
    <property type="entry name" value="AGENET DOMAIN-CONTAINING PROTEIN-RELATED"/>
    <property type="match status" value="1"/>
</dbReference>
<organism evidence="6 7">
    <name type="scientific">Sorghum bicolor</name>
    <name type="common">Sorghum</name>
    <name type="synonym">Sorghum vulgare</name>
    <dbReference type="NCBI Taxonomy" id="4558"/>
    <lineage>
        <taxon>Eukaryota</taxon>
        <taxon>Viridiplantae</taxon>
        <taxon>Streptophyta</taxon>
        <taxon>Embryophyta</taxon>
        <taxon>Tracheophyta</taxon>
        <taxon>Spermatophyta</taxon>
        <taxon>Magnoliopsida</taxon>
        <taxon>Liliopsida</taxon>
        <taxon>Poales</taxon>
        <taxon>Poaceae</taxon>
        <taxon>PACMAD clade</taxon>
        <taxon>Panicoideae</taxon>
        <taxon>Andropogonodae</taxon>
        <taxon>Andropogoneae</taxon>
        <taxon>Sorghinae</taxon>
        <taxon>Sorghum</taxon>
    </lineage>
</organism>
<feature type="region of interest" description="Disordered" evidence="4">
    <location>
        <begin position="330"/>
        <end position="373"/>
    </location>
</feature>
<dbReference type="AlphaFoldDB" id="A0A1W0VUM8"/>
<dbReference type="EMBL" id="CM000769">
    <property type="protein sequence ID" value="OQU76998.1"/>
    <property type="molecule type" value="Genomic_DNA"/>
</dbReference>
<dbReference type="InterPro" id="IPR014002">
    <property type="entry name" value="Agenet_dom_plant"/>
</dbReference>
<evidence type="ECO:0000256" key="4">
    <source>
        <dbReference type="SAM" id="MobiDB-lite"/>
    </source>
</evidence>
<evidence type="ECO:0000256" key="2">
    <source>
        <dbReference type="ARBA" id="ARBA00022604"/>
    </source>
</evidence>
<dbReference type="Gramene" id="OQU76996">
    <property type="protein sequence ID" value="OQU76996"/>
    <property type="gene ID" value="SORBI_3010G251900"/>
</dbReference>
<dbReference type="InterPro" id="IPR008395">
    <property type="entry name" value="Agenet-like_dom"/>
</dbReference>
<dbReference type="Pfam" id="PF05266">
    <property type="entry name" value="DUF724"/>
    <property type="match status" value="1"/>
</dbReference>
<evidence type="ECO:0000313" key="6">
    <source>
        <dbReference type="EMBL" id="OQU76998.1"/>
    </source>
</evidence>
<reference evidence="6 7" key="1">
    <citation type="journal article" date="2009" name="Nature">
        <title>The Sorghum bicolor genome and the diversification of grasses.</title>
        <authorList>
            <person name="Paterson A.H."/>
            <person name="Bowers J.E."/>
            <person name="Bruggmann R."/>
            <person name="Dubchak I."/>
            <person name="Grimwood J."/>
            <person name="Gundlach H."/>
            <person name="Haberer G."/>
            <person name="Hellsten U."/>
            <person name="Mitros T."/>
            <person name="Poliakov A."/>
            <person name="Schmutz J."/>
            <person name="Spannagl M."/>
            <person name="Tang H."/>
            <person name="Wang X."/>
            <person name="Wicker T."/>
            <person name="Bharti A.K."/>
            <person name="Chapman J."/>
            <person name="Feltus F.A."/>
            <person name="Gowik U."/>
            <person name="Grigoriev I.V."/>
            <person name="Lyons E."/>
            <person name="Maher C.A."/>
            <person name="Martis M."/>
            <person name="Narechania A."/>
            <person name="Otillar R.P."/>
            <person name="Penning B.W."/>
            <person name="Salamov A.A."/>
            <person name="Wang Y."/>
            <person name="Zhang L."/>
            <person name="Carpita N.C."/>
            <person name="Freeling M."/>
            <person name="Gingle A.R."/>
            <person name="Hash C.T."/>
            <person name="Keller B."/>
            <person name="Klein P."/>
            <person name="Kresovich S."/>
            <person name="McCann M.C."/>
            <person name="Ming R."/>
            <person name="Peterson D.G."/>
            <person name="Mehboob-ur-Rahman"/>
            <person name="Ware D."/>
            <person name="Westhoff P."/>
            <person name="Mayer K.F."/>
            <person name="Messing J."/>
            <person name="Rokhsar D.S."/>
        </authorList>
    </citation>
    <scope>NUCLEOTIDE SEQUENCE [LARGE SCALE GENOMIC DNA]</scope>
    <source>
        <strain evidence="7">cv. BTx623</strain>
    </source>
</reference>
<protein>
    <recommendedName>
        <fullName evidence="5">Agenet domain-containing protein</fullName>
    </recommendedName>
</protein>
<keyword evidence="1" id="KW-0813">Transport</keyword>
<feature type="domain" description="Agenet" evidence="5">
    <location>
        <begin position="105"/>
        <end position="171"/>
    </location>
</feature>
<dbReference type="OMA" id="HYHATGN"/>
<dbReference type="SMART" id="SM00743">
    <property type="entry name" value="Agenet"/>
    <property type="match status" value="4"/>
</dbReference>
<accession>A0A1W0VUM8</accession>
<feature type="domain" description="Agenet" evidence="5">
    <location>
        <begin position="257"/>
        <end position="316"/>
    </location>
</feature>
<feature type="region of interest" description="Disordered" evidence="4">
    <location>
        <begin position="440"/>
        <end position="494"/>
    </location>
</feature>
<keyword evidence="7" id="KW-1185">Reference proteome</keyword>
<dbReference type="OrthoDB" id="688673at2759"/>
<dbReference type="eggNOG" id="ENOG502QTQX">
    <property type="taxonomic scope" value="Eukaryota"/>
</dbReference>
<reference evidence="6" key="2">
    <citation type="submission" date="2017-02" db="EMBL/GenBank/DDBJ databases">
        <title>WGS assembly of Sorghum bicolor.</title>
        <authorList>
            <person name="Paterson A."/>
            <person name="Mullet J."/>
            <person name="Bowers J."/>
            <person name="Bruggmann R."/>
            <person name="Dubchak I."/>
            <person name="Grimwood J."/>
            <person name="Gundlach H."/>
            <person name="Haberer G."/>
            <person name="Hellsten U."/>
            <person name="Mitros T."/>
            <person name="Poliakov A."/>
            <person name="Schmutz J."/>
            <person name="Spannagl M."/>
            <person name="Tang H."/>
            <person name="Wang X."/>
            <person name="Wicker T."/>
            <person name="Bharti A."/>
            <person name="Chapman J."/>
            <person name="Feltus F."/>
            <person name="Gowik U."/>
            <person name="Grigoriev I."/>
            <person name="Lyons E."/>
            <person name="Maher C."/>
            <person name="Martis M."/>
            <person name="Narechania A."/>
            <person name="Otillar R."/>
            <person name="Penning B."/>
            <person name="Salamov A."/>
            <person name="Wang Y."/>
            <person name="Zhang L."/>
            <person name="Carpita N."/>
            <person name="Freeling M."/>
            <person name="Gingle A."/>
            <person name="Hash C."/>
            <person name="Keller B."/>
            <person name="Klein P."/>
            <person name="Kresovich S."/>
            <person name="Mccann M."/>
            <person name="Ming R."/>
            <person name="Peterson D."/>
            <person name="Rahman M."/>
            <person name="Ware D."/>
            <person name="Westhoff P."/>
            <person name="Mayer K."/>
            <person name="Messing J."/>
            <person name="Sims D."/>
            <person name="Jenkins J."/>
            <person name="Shu S."/>
            <person name="Rokhsar D."/>
        </authorList>
    </citation>
    <scope>NUCLEOTIDE SEQUENCE</scope>
</reference>
<gene>
    <name evidence="6" type="ORF">SORBI_3010G251900</name>
</gene>
<feature type="coiled-coil region" evidence="3">
    <location>
        <begin position="632"/>
        <end position="659"/>
    </location>
</feature>
<dbReference type="InParanoid" id="A0A1W0VUM8"/>
<dbReference type="Gramene" id="OQU76997">
    <property type="protein sequence ID" value="OQU76997"/>
    <property type="gene ID" value="SORBI_3010G251900"/>
</dbReference>
<reference evidence="7" key="3">
    <citation type="journal article" date="2018" name="Plant J.">
        <title>The Sorghum bicolor reference genome: improved assembly, gene annotations, a transcriptome atlas, and signatures of genome organization.</title>
        <authorList>
            <person name="McCormick R.F."/>
            <person name="Truong S.K."/>
            <person name="Sreedasyam A."/>
            <person name="Jenkins J."/>
            <person name="Shu S."/>
            <person name="Sims D."/>
            <person name="Kennedy M."/>
            <person name="Amirebrahimi M."/>
            <person name="Weers B.D."/>
            <person name="McKinley B."/>
            <person name="Mattison A."/>
            <person name="Morishige D.T."/>
            <person name="Grimwood J."/>
            <person name="Schmutz J."/>
            <person name="Mullet J.E."/>
        </authorList>
    </citation>
    <scope>NUCLEOTIDE SEQUENCE [LARGE SCALE GENOMIC DNA]</scope>
    <source>
        <strain evidence="7">cv. BTx623</strain>
    </source>
</reference>
<dbReference type="EMBL" id="CM000769">
    <property type="protein sequence ID" value="OQU76997.1"/>
    <property type="molecule type" value="Genomic_DNA"/>
</dbReference>
<evidence type="ECO:0000313" key="7">
    <source>
        <dbReference type="Proteomes" id="UP000000768"/>
    </source>
</evidence>
<dbReference type="EMBL" id="CM000769">
    <property type="protein sequence ID" value="OQU76996.1"/>
    <property type="molecule type" value="Genomic_DNA"/>
</dbReference>
<dbReference type="Pfam" id="PF05641">
    <property type="entry name" value="Agenet"/>
    <property type="match status" value="2"/>
</dbReference>
<dbReference type="PANTHER" id="PTHR31917:SF74">
    <property type="entry name" value="EXPRESSED PROTEIN"/>
    <property type="match status" value="1"/>
</dbReference>
<proteinExistence type="predicted"/>
<feature type="domain" description="Agenet" evidence="5">
    <location>
        <begin position="26"/>
        <end position="99"/>
    </location>
</feature>
<keyword evidence="2" id="KW-0341">Growth regulation</keyword>
<evidence type="ECO:0000256" key="3">
    <source>
        <dbReference type="SAM" id="Coils"/>
    </source>
</evidence>
<keyword evidence="3" id="KW-0175">Coiled coil</keyword>
<feature type="domain" description="Agenet" evidence="5">
    <location>
        <begin position="189"/>
        <end position="250"/>
    </location>
</feature>
<name>A0A1W0VUM8_SORBI</name>